<gene>
    <name evidence="2" type="ORF">AVDCRST_MAG49-2674</name>
</gene>
<organism evidence="2">
    <name type="scientific">uncultured Thermomicrobiales bacterium</name>
    <dbReference type="NCBI Taxonomy" id="1645740"/>
    <lineage>
        <taxon>Bacteria</taxon>
        <taxon>Pseudomonadati</taxon>
        <taxon>Thermomicrobiota</taxon>
        <taxon>Thermomicrobia</taxon>
        <taxon>Thermomicrobiales</taxon>
        <taxon>environmental samples</taxon>
    </lineage>
</organism>
<evidence type="ECO:0000313" key="2">
    <source>
        <dbReference type="EMBL" id="CAA9563122.1"/>
    </source>
</evidence>
<accession>A0A6J4UX45</accession>
<name>A0A6J4UX45_9BACT</name>
<proteinExistence type="predicted"/>
<reference evidence="2" key="1">
    <citation type="submission" date="2020-02" db="EMBL/GenBank/DDBJ databases">
        <authorList>
            <person name="Meier V. D."/>
        </authorList>
    </citation>
    <scope>NUCLEOTIDE SEQUENCE</scope>
    <source>
        <strain evidence="2">AVDCRST_MAG49</strain>
    </source>
</reference>
<feature type="region of interest" description="Disordered" evidence="1">
    <location>
        <begin position="1"/>
        <end position="42"/>
    </location>
</feature>
<dbReference type="AlphaFoldDB" id="A0A6J4UX45"/>
<dbReference type="EMBL" id="CADCWG010000183">
    <property type="protein sequence ID" value="CAA9563122.1"/>
    <property type="molecule type" value="Genomic_DNA"/>
</dbReference>
<sequence>MDRNVKQGRPTKVPPYSPARTKSDWTGPPVASGSGSNGGPDVQLVVLPTRFVSLTRHELLRLIR</sequence>
<protein>
    <submittedName>
        <fullName evidence="2">Uncharacterized protein</fullName>
    </submittedName>
</protein>
<evidence type="ECO:0000256" key="1">
    <source>
        <dbReference type="SAM" id="MobiDB-lite"/>
    </source>
</evidence>